<dbReference type="GO" id="GO:0032259">
    <property type="term" value="P:methylation"/>
    <property type="evidence" value="ECO:0007669"/>
    <property type="project" value="UniProtKB-KW"/>
</dbReference>
<dbReference type="InterPro" id="IPR029064">
    <property type="entry name" value="Ribosomal_eL30-like_sf"/>
</dbReference>
<protein>
    <submittedName>
        <fullName evidence="4">RNA methyltransferase</fullName>
    </submittedName>
</protein>
<dbReference type="GO" id="GO:0008168">
    <property type="term" value="F:methyltransferase activity"/>
    <property type="evidence" value="ECO:0007669"/>
    <property type="project" value="UniProtKB-KW"/>
</dbReference>
<comment type="caution">
    <text evidence="4">The sequence shown here is derived from an EMBL/GenBank/DDBJ whole genome shotgun (WGS) entry which is preliminary data.</text>
</comment>
<dbReference type="Gene3D" id="3.30.1330.30">
    <property type="match status" value="1"/>
</dbReference>
<dbReference type="SUPFAM" id="SSF55315">
    <property type="entry name" value="L30e-like"/>
    <property type="match status" value="1"/>
</dbReference>
<evidence type="ECO:0000259" key="3">
    <source>
        <dbReference type="Pfam" id="PF00588"/>
    </source>
</evidence>
<evidence type="ECO:0000256" key="2">
    <source>
        <dbReference type="ARBA" id="ARBA00022679"/>
    </source>
</evidence>
<gene>
    <name evidence="4" type="ORF">GCM10009838_09040</name>
</gene>
<dbReference type="PANTHER" id="PTHR43191:SF12">
    <property type="entry name" value="RRNA METHYLASE"/>
    <property type="match status" value="1"/>
</dbReference>
<keyword evidence="2" id="KW-0808">Transferase</keyword>
<organism evidence="4 5">
    <name type="scientific">Catenulispora subtropica</name>
    <dbReference type="NCBI Taxonomy" id="450798"/>
    <lineage>
        <taxon>Bacteria</taxon>
        <taxon>Bacillati</taxon>
        <taxon>Actinomycetota</taxon>
        <taxon>Actinomycetes</taxon>
        <taxon>Catenulisporales</taxon>
        <taxon>Catenulisporaceae</taxon>
        <taxon>Catenulispora</taxon>
    </lineage>
</organism>
<name>A0ABN2QNB8_9ACTN</name>
<feature type="domain" description="tRNA/rRNA methyltransferase SpoU type" evidence="3">
    <location>
        <begin position="122"/>
        <end position="265"/>
    </location>
</feature>
<dbReference type="SUPFAM" id="SSF75217">
    <property type="entry name" value="alpha/beta knot"/>
    <property type="match status" value="1"/>
</dbReference>
<dbReference type="Pfam" id="PF00588">
    <property type="entry name" value="SpoU_methylase"/>
    <property type="match status" value="1"/>
</dbReference>
<dbReference type="RefSeq" id="WP_344655627.1">
    <property type="nucleotide sequence ID" value="NZ_BAAAQM010000003.1"/>
</dbReference>
<proteinExistence type="predicted"/>
<dbReference type="Gene3D" id="3.40.1280.10">
    <property type="match status" value="1"/>
</dbReference>
<dbReference type="InterPro" id="IPR001537">
    <property type="entry name" value="SpoU_MeTrfase"/>
</dbReference>
<keyword evidence="1 4" id="KW-0489">Methyltransferase</keyword>
<reference evidence="4 5" key="1">
    <citation type="journal article" date="2019" name="Int. J. Syst. Evol. Microbiol.">
        <title>The Global Catalogue of Microorganisms (GCM) 10K type strain sequencing project: providing services to taxonomists for standard genome sequencing and annotation.</title>
        <authorList>
            <consortium name="The Broad Institute Genomics Platform"/>
            <consortium name="The Broad Institute Genome Sequencing Center for Infectious Disease"/>
            <person name="Wu L."/>
            <person name="Ma J."/>
        </authorList>
    </citation>
    <scope>NUCLEOTIDE SEQUENCE [LARGE SCALE GENOMIC DNA]</scope>
    <source>
        <strain evidence="4 5">JCM 16013</strain>
    </source>
</reference>
<dbReference type="EMBL" id="BAAAQM010000003">
    <property type="protein sequence ID" value="GAA1955539.1"/>
    <property type="molecule type" value="Genomic_DNA"/>
</dbReference>
<dbReference type="InterPro" id="IPR051259">
    <property type="entry name" value="rRNA_Methyltransferase"/>
</dbReference>
<dbReference type="InterPro" id="IPR029026">
    <property type="entry name" value="tRNA_m1G_MTases_N"/>
</dbReference>
<sequence>MGELIEVTDPADPRLHDYSGLTDVELRKVREPAEGLFLAEGEKVIRRALAAGYPMRSMLLSPKWVEPMRGLIDATAPGVPVYVGAEPLLEAVTGFHVHRGALASMQRVPVPDPGPLLERAKRIVVMEDIVNHTNLGAIFRSAAALGMDAALLTPRCADPLYRRSVRVSMGTVFALPYARLETWPGGLRTLADHGFRTIALTPGPTAVDLPQLRFGPEEKVALLLGTEGDGLSDQALEAADLRVRIPMAAGVDSLNVAAAAAVACYAIAAAPAE</sequence>
<dbReference type="CDD" id="cd18095">
    <property type="entry name" value="SpoU-like_rRNA-MTase"/>
    <property type="match status" value="1"/>
</dbReference>
<accession>A0ABN2QNB8</accession>
<evidence type="ECO:0000313" key="4">
    <source>
        <dbReference type="EMBL" id="GAA1955539.1"/>
    </source>
</evidence>
<evidence type="ECO:0000256" key="1">
    <source>
        <dbReference type="ARBA" id="ARBA00022603"/>
    </source>
</evidence>
<dbReference type="PANTHER" id="PTHR43191">
    <property type="entry name" value="RRNA METHYLTRANSFERASE 3"/>
    <property type="match status" value="1"/>
</dbReference>
<evidence type="ECO:0000313" key="5">
    <source>
        <dbReference type="Proteomes" id="UP001499854"/>
    </source>
</evidence>
<keyword evidence="5" id="KW-1185">Reference proteome</keyword>
<dbReference type="InterPro" id="IPR029028">
    <property type="entry name" value="Alpha/beta_knot_MTases"/>
</dbReference>
<dbReference type="Proteomes" id="UP001499854">
    <property type="component" value="Unassembled WGS sequence"/>
</dbReference>